<keyword evidence="5 10" id="KW-0812">Transmembrane</keyword>
<comment type="subcellular location">
    <subcellularLocation>
        <location evidence="1 10">Cell membrane</location>
        <topology evidence="1 10">Multi-pass membrane protein</topology>
    </subcellularLocation>
</comment>
<dbReference type="InterPro" id="IPR004692">
    <property type="entry name" value="SecG"/>
</dbReference>
<keyword evidence="7 10" id="KW-1133">Transmembrane helix</keyword>
<evidence type="ECO:0000256" key="11">
    <source>
        <dbReference type="SAM" id="MobiDB-lite"/>
    </source>
</evidence>
<dbReference type="GO" id="GO:0065002">
    <property type="term" value="P:intracellular protein transmembrane transport"/>
    <property type="evidence" value="ECO:0007669"/>
    <property type="project" value="TreeGrafter"/>
</dbReference>
<dbReference type="GO" id="GO:0009306">
    <property type="term" value="P:protein secretion"/>
    <property type="evidence" value="ECO:0007669"/>
    <property type="project" value="UniProtKB-UniRule"/>
</dbReference>
<feature type="compositionally biased region" description="Polar residues" evidence="11">
    <location>
        <begin position="93"/>
        <end position="103"/>
    </location>
</feature>
<feature type="compositionally biased region" description="Low complexity" evidence="11">
    <location>
        <begin position="105"/>
        <end position="122"/>
    </location>
</feature>
<evidence type="ECO:0000256" key="7">
    <source>
        <dbReference type="ARBA" id="ARBA00022989"/>
    </source>
</evidence>
<keyword evidence="6 10" id="KW-0653">Protein transport</keyword>
<sequence length="122" mass="12629">MGLVNVLLLVLFVIVAILLILIVLVQNEEGDSLGGIFAGGSNSAFGSRSGNVLTKTTSILGALFLILSFSLALINRTPSDKGVKAAAQQLETTTNSEWWNDQAGNEAPAATEPAPTNSTSGQ</sequence>
<gene>
    <name evidence="12" type="primary">secG</name>
    <name evidence="12" type="ORF">ENS59_06370</name>
</gene>
<dbReference type="PRINTS" id="PR01651">
    <property type="entry name" value="SECGEXPORT"/>
</dbReference>
<dbReference type="PANTHER" id="PTHR34182">
    <property type="entry name" value="PROTEIN-EXPORT MEMBRANE PROTEIN SECG"/>
    <property type="match status" value="1"/>
</dbReference>
<comment type="similarity">
    <text evidence="2 10">Belongs to the SecG family.</text>
</comment>
<evidence type="ECO:0000256" key="9">
    <source>
        <dbReference type="ARBA" id="ARBA00023136"/>
    </source>
</evidence>
<evidence type="ECO:0000313" key="12">
    <source>
        <dbReference type="EMBL" id="HFH29123.1"/>
    </source>
</evidence>
<organism evidence="12">
    <name type="scientific">Gracilinema caldarium</name>
    <dbReference type="NCBI Taxonomy" id="215591"/>
    <lineage>
        <taxon>Bacteria</taxon>
        <taxon>Pseudomonadati</taxon>
        <taxon>Spirochaetota</taxon>
        <taxon>Spirochaetia</taxon>
        <taxon>Spirochaetales</taxon>
        <taxon>Breznakiellaceae</taxon>
        <taxon>Gracilinema</taxon>
    </lineage>
</organism>
<keyword evidence="3 10" id="KW-0813">Transport</keyword>
<evidence type="ECO:0000256" key="5">
    <source>
        <dbReference type="ARBA" id="ARBA00022692"/>
    </source>
</evidence>
<comment type="function">
    <text evidence="10">Involved in protein export. Participates in an early event of protein translocation.</text>
</comment>
<feature type="region of interest" description="Disordered" evidence="11">
    <location>
        <begin position="93"/>
        <end position="122"/>
    </location>
</feature>
<accession>A0A7C3IDU2</accession>
<reference evidence="12" key="1">
    <citation type="journal article" date="2020" name="mSystems">
        <title>Genome- and Community-Level Interaction Insights into Carbon Utilization and Element Cycling Functions of Hydrothermarchaeota in Hydrothermal Sediment.</title>
        <authorList>
            <person name="Zhou Z."/>
            <person name="Liu Y."/>
            <person name="Xu W."/>
            <person name="Pan J."/>
            <person name="Luo Z.H."/>
            <person name="Li M."/>
        </authorList>
    </citation>
    <scope>NUCLEOTIDE SEQUENCE [LARGE SCALE GENOMIC DNA]</scope>
    <source>
        <strain evidence="12">SpSt-503</strain>
    </source>
</reference>
<evidence type="ECO:0000256" key="3">
    <source>
        <dbReference type="ARBA" id="ARBA00022448"/>
    </source>
</evidence>
<dbReference type="GO" id="GO:0005886">
    <property type="term" value="C:plasma membrane"/>
    <property type="evidence" value="ECO:0007669"/>
    <property type="project" value="UniProtKB-SubCell"/>
</dbReference>
<dbReference type="AlphaFoldDB" id="A0A7C3IDU2"/>
<evidence type="ECO:0000256" key="1">
    <source>
        <dbReference type="ARBA" id="ARBA00004651"/>
    </source>
</evidence>
<evidence type="ECO:0000256" key="6">
    <source>
        <dbReference type="ARBA" id="ARBA00022927"/>
    </source>
</evidence>
<dbReference type="PANTHER" id="PTHR34182:SF1">
    <property type="entry name" value="PROTEIN-EXPORT MEMBRANE PROTEIN SECG"/>
    <property type="match status" value="1"/>
</dbReference>
<keyword evidence="8 10" id="KW-0811">Translocation</keyword>
<evidence type="ECO:0000256" key="4">
    <source>
        <dbReference type="ARBA" id="ARBA00022475"/>
    </source>
</evidence>
<proteinExistence type="inferred from homology"/>
<dbReference type="GO" id="GO:0043952">
    <property type="term" value="P:protein transport by the Sec complex"/>
    <property type="evidence" value="ECO:0007669"/>
    <property type="project" value="TreeGrafter"/>
</dbReference>
<dbReference type="GO" id="GO:0015450">
    <property type="term" value="F:protein-transporting ATPase activity"/>
    <property type="evidence" value="ECO:0007669"/>
    <property type="project" value="UniProtKB-UniRule"/>
</dbReference>
<comment type="caution">
    <text evidence="12">The sequence shown here is derived from an EMBL/GenBank/DDBJ whole genome shotgun (WGS) entry which is preliminary data.</text>
</comment>
<evidence type="ECO:0000256" key="2">
    <source>
        <dbReference type="ARBA" id="ARBA00008445"/>
    </source>
</evidence>
<feature type="transmembrane region" description="Helical" evidence="10">
    <location>
        <begin position="7"/>
        <end position="25"/>
    </location>
</feature>
<protein>
    <recommendedName>
        <fullName evidence="10">Protein-export membrane protein SecG</fullName>
    </recommendedName>
</protein>
<dbReference type="EMBL" id="DSVL01000199">
    <property type="protein sequence ID" value="HFH29123.1"/>
    <property type="molecule type" value="Genomic_DNA"/>
</dbReference>
<evidence type="ECO:0000256" key="8">
    <source>
        <dbReference type="ARBA" id="ARBA00023010"/>
    </source>
</evidence>
<evidence type="ECO:0000256" key="10">
    <source>
        <dbReference type="RuleBase" id="RU365087"/>
    </source>
</evidence>
<dbReference type="NCBIfam" id="TIGR00810">
    <property type="entry name" value="secG"/>
    <property type="match status" value="1"/>
</dbReference>
<dbReference type="Pfam" id="PF03840">
    <property type="entry name" value="SecG"/>
    <property type="match status" value="1"/>
</dbReference>
<feature type="transmembrane region" description="Helical" evidence="10">
    <location>
        <begin position="52"/>
        <end position="74"/>
    </location>
</feature>
<keyword evidence="9 10" id="KW-0472">Membrane</keyword>
<name>A0A7C3IDU2_9SPIR</name>
<keyword evidence="4 10" id="KW-1003">Cell membrane</keyword>